<dbReference type="PANTHER" id="PTHR19446">
    <property type="entry name" value="REVERSE TRANSCRIPTASES"/>
    <property type="match status" value="1"/>
</dbReference>
<evidence type="ECO:0000313" key="1">
    <source>
        <dbReference type="EMBL" id="KIH45764.1"/>
    </source>
</evidence>
<protein>
    <submittedName>
        <fullName evidence="1">Uncharacterized protein</fullName>
    </submittedName>
</protein>
<keyword evidence="2" id="KW-1185">Reference proteome</keyword>
<accession>A0A0C2FGD1</accession>
<evidence type="ECO:0000313" key="2">
    <source>
        <dbReference type="Proteomes" id="UP000054047"/>
    </source>
</evidence>
<dbReference type="Proteomes" id="UP000054047">
    <property type="component" value="Unassembled WGS sequence"/>
</dbReference>
<reference evidence="1 2" key="1">
    <citation type="submission" date="2013-12" db="EMBL/GenBank/DDBJ databases">
        <title>Draft genome of the parsitic nematode Ancylostoma duodenale.</title>
        <authorList>
            <person name="Mitreva M."/>
        </authorList>
    </citation>
    <scope>NUCLEOTIDE SEQUENCE [LARGE SCALE GENOMIC DNA]</scope>
    <source>
        <strain evidence="1 2">Zhejiang</strain>
    </source>
</reference>
<sequence>MSTRIAPTWLVGTIVRIRNECRAAAPNATRTIPSSSRALLEKRRHMDRQTNHLEYAILSRLCRQRLAEPREFAAHSRRCLKMEKHALAEHRLSIPYLKAPDGSRCSSLPGMESIMANFYSALFKLGSGQTTAVLSLGEDVPPFLTSEVRHAVEAMPSCRLVLTDLQWNSTGLRTHAAHRASETVFTLPCEMRSSTTLLFKKGDKEDLENYRPITLLPVLCKVFTHCILTRIRRTLDEAELIEQARFRCKFSTLDHIITCCRLIEAAGGYQEPQVPTLIVYKKAFDSVEPAKVWKALEEQGIEMWYMKVLSECY</sequence>
<name>A0A0C2FGD1_9BILA</name>
<dbReference type="CDD" id="cd01650">
    <property type="entry name" value="RT_nLTR_like"/>
    <property type="match status" value="1"/>
</dbReference>
<organism evidence="1 2">
    <name type="scientific">Ancylostoma duodenale</name>
    <dbReference type="NCBI Taxonomy" id="51022"/>
    <lineage>
        <taxon>Eukaryota</taxon>
        <taxon>Metazoa</taxon>
        <taxon>Ecdysozoa</taxon>
        <taxon>Nematoda</taxon>
        <taxon>Chromadorea</taxon>
        <taxon>Rhabditida</taxon>
        <taxon>Rhabditina</taxon>
        <taxon>Rhabditomorpha</taxon>
        <taxon>Strongyloidea</taxon>
        <taxon>Ancylostomatidae</taxon>
        <taxon>Ancylostomatinae</taxon>
        <taxon>Ancylostoma</taxon>
    </lineage>
</organism>
<dbReference type="EMBL" id="KN771271">
    <property type="protein sequence ID" value="KIH45764.1"/>
    <property type="molecule type" value="Genomic_DNA"/>
</dbReference>
<proteinExistence type="predicted"/>
<dbReference type="AlphaFoldDB" id="A0A0C2FGD1"/>
<gene>
    <name evidence="1" type="ORF">ANCDUO_24190</name>
</gene>
<dbReference type="OrthoDB" id="410104at2759"/>